<evidence type="ECO:0000256" key="1">
    <source>
        <dbReference type="SAM" id="SignalP"/>
    </source>
</evidence>
<keyword evidence="3" id="KW-1185">Reference proteome</keyword>
<dbReference type="KEGG" id="hdt:HYPDE_26148"/>
<organism evidence="2 3">
    <name type="scientific">Hyphomicrobium denitrificans 1NES1</name>
    <dbReference type="NCBI Taxonomy" id="670307"/>
    <lineage>
        <taxon>Bacteria</taxon>
        <taxon>Pseudomonadati</taxon>
        <taxon>Pseudomonadota</taxon>
        <taxon>Alphaproteobacteria</taxon>
        <taxon>Hyphomicrobiales</taxon>
        <taxon>Hyphomicrobiaceae</taxon>
        <taxon>Hyphomicrobium</taxon>
    </lineage>
</organism>
<dbReference type="HOGENOM" id="CLU_1667028_0_0_5"/>
<evidence type="ECO:0000313" key="3">
    <source>
        <dbReference type="Proteomes" id="UP000005952"/>
    </source>
</evidence>
<dbReference type="AlphaFoldDB" id="N0B3Z3"/>
<protein>
    <recommendedName>
        <fullName evidence="4">Sulfur globule protein</fullName>
    </recommendedName>
</protein>
<evidence type="ECO:0000313" key="2">
    <source>
        <dbReference type="EMBL" id="AGK56912.1"/>
    </source>
</evidence>
<proteinExistence type="predicted"/>
<gene>
    <name evidence="2" type="ORF">HYPDE_26148</name>
</gene>
<feature type="chain" id="PRO_5004105617" description="Sulfur globule protein" evidence="1">
    <location>
        <begin position="24"/>
        <end position="129"/>
    </location>
</feature>
<dbReference type="EMBL" id="CP005587">
    <property type="protein sequence ID" value="AGK56912.1"/>
    <property type="molecule type" value="Genomic_DNA"/>
</dbReference>
<sequence>MKLKSKIVAVGIVVLLAVAGAFAEADARSPGHSAGGHSFARSVGRPSVGMRSFRGRGASVHRFTNRNFRGRQVFRGRNFRRHGRWNRRYYYGWYGYPYYYGNNCAWIYQRALVTGSAYWWNRYYDCIGY</sequence>
<accession>N0B3Z3</accession>
<dbReference type="STRING" id="670307.HYPDE_26148"/>
<name>N0B3Z3_9HYPH</name>
<feature type="signal peptide" evidence="1">
    <location>
        <begin position="1"/>
        <end position="23"/>
    </location>
</feature>
<dbReference type="Proteomes" id="UP000005952">
    <property type="component" value="Chromosome"/>
</dbReference>
<keyword evidence="1" id="KW-0732">Signal</keyword>
<reference evidence="2 3" key="1">
    <citation type="journal article" date="2013" name="Genome Announc.">
        <title>Genome sequences for three denitrifying bacterial strains isolated from a uranium- and nitrate-contaminated subsurface environment.</title>
        <authorList>
            <person name="Venkatramanan R."/>
            <person name="Prakash O."/>
            <person name="Woyke T."/>
            <person name="Chain P."/>
            <person name="Goodwin L.A."/>
            <person name="Watson D."/>
            <person name="Brooks S."/>
            <person name="Kostka J.E."/>
            <person name="Green S.J."/>
        </authorList>
    </citation>
    <scope>NUCLEOTIDE SEQUENCE [LARGE SCALE GENOMIC DNA]</scope>
    <source>
        <strain evidence="2 3">1NES1</strain>
    </source>
</reference>
<evidence type="ECO:0008006" key="4">
    <source>
        <dbReference type="Google" id="ProtNLM"/>
    </source>
</evidence>